<feature type="chain" id="PRO_5031536093" description="Phosphate-binding protein" evidence="5">
    <location>
        <begin position="28"/>
        <end position="378"/>
    </location>
</feature>
<organism evidence="7 8">
    <name type="scientific">Demequina lutea</name>
    <dbReference type="NCBI Taxonomy" id="431489"/>
    <lineage>
        <taxon>Bacteria</taxon>
        <taxon>Bacillati</taxon>
        <taxon>Actinomycetota</taxon>
        <taxon>Actinomycetes</taxon>
        <taxon>Micrococcales</taxon>
        <taxon>Demequinaceae</taxon>
        <taxon>Demequina</taxon>
    </lineage>
</organism>
<evidence type="ECO:0000256" key="1">
    <source>
        <dbReference type="ARBA" id="ARBA00008725"/>
    </source>
</evidence>
<accession>A0A7Z0CGL4</accession>
<evidence type="ECO:0000313" key="7">
    <source>
        <dbReference type="EMBL" id="NYI40531.1"/>
    </source>
</evidence>
<evidence type="ECO:0000256" key="5">
    <source>
        <dbReference type="SAM" id="SignalP"/>
    </source>
</evidence>
<keyword evidence="3 4" id="KW-0592">Phosphate transport</keyword>
<evidence type="ECO:0000259" key="6">
    <source>
        <dbReference type="Pfam" id="PF12849"/>
    </source>
</evidence>
<name>A0A7Z0CGL4_9MICO</name>
<dbReference type="AlphaFoldDB" id="A0A7Z0CGL4"/>
<dbReference type="Gene3D" id="3.40.190.10">
    <property type="entry name" value="Periplasmic binding protein-like II"/>
    <property type="match status" value="2"/>
</dbReference>
<gene>
    <name evidence="7" type="ORF">BKA03_000650</name>
</gene>
<dbReference type="PIRSF" id="PIRSF002756">
    <property type="entry name" value="PstS"/>
    <property type="match status" value="1"/>
</dbReference>
<evidence type="ECO:0000313" key="8">
    <source>
        <dbReference type="Proteomes" id="UP000547973"/>
    </source>
</evidence>
<dbReference type="InterPro" id="IPR050962">
    <property type="entry name" value="Phosphate-bind_PstS"/>
</dbReference>
<evidence type="ECO:0000256" key="4">
    <source>
        <dbReference type="PIRNR" id="PIRNR002756"/>
    </source>
</evidence>
<dbReference type="PANTHER" id="PTHR42996">
    <property type="entry name" value="PHOSPHATE-BINDING PROTEIN PSTS"/>
    <property type="match status" value="1"/>
</dbReference>
<evidence type="ECO:0000256" key="3">
    <source>
        <dbReference type="ARBA" id="ARBA00022592"/>
    </source>
</evidence>
<dbReference type="InterPro" id="IPR005673">
    <property type="entry name" value="ABC_phos-bd_PstS"/>
</dbReference>
<comment type="similarity">
    <text evidence="1 4">Belongs to the PstS family.</text>
</comment>
<dbReference type="SUPFAM" id="SSF53850">
    <property type="entry name" value="Periplasmic binding protein-like II"/>
    <property type="match status" value="1"/>
</dbReference>
<dbReference type="Pfam" id="PF12849">
    <property type="entry name" value="PBP_like_2"/>
    <property type="match status" value="1"/>
</dbReference>
<proteinExistence type="inferred from homology"/>
<dbReference type="EMBL" id="JACBZO010000001">
    <property type="protein sequence ID" value="NYI40531.1"/>
    <property type="molecule type" value="Genomic_DNA"/>
</dbReference>
<keyword evidence="5" id="KW-0732">Signal</keyword>
<evidence type="ECO:0000256" key="2">
    <source>
        <dbReference type="ARBA" id="ARBA00022448"/>
    </source>
</evidence>
<keyword evidence="8" id="KW-1185">Reference proteome</keyword>
<dbReference type="InterPro" id="IPR024370">
    <property type="entry name" value="PBP_domain"/>
</dbReference>
<dbReference type="PANTHER" id="PTHR42996:SF1">
    <property type="entry name" value="PHOSPHATE-BINDING PROTEIN PSTS"/>
    <property type="match status" value="1"/>
</dbReference>
<feature type="signal peptide" evidence="5">
    <location>
        <begin position="1"/>
        <end position="27"/>
    </location>
</feature>
<protein>
    <recommendedName>
        <fullName evidence="4">Phosphate-binding protein</fullName>
    </recommendedName>
</protein>
<dbReference type="CDD" id="cd13565">
    <property type="entry name" value="PBP2_PstS"/>
    <property type="match status" value="1"/>
</dbReference>
<dbReference type="Proteomes" id="UP000547973">
    <property type="component" value="Unassembled WGS sequence"/>
</dbReference>
<dbReference type="GO" id="GO:0043190">
    <property type="term" value="C:ATP-binding cassette (ABC) transporter complex"/>
    <property type="evidence" value="ECO:0007669"/>
    <property type="project" value="InterPro"/>
</dbReference>
<sequence>MNIALRSGAVASAAALTLLLSACSASNEATKTSTASSAASAPATSAATMTLSGTLSGAGASTQQVAMETWRAKFQAANPGLTINYDPVGSGGGRTQFLDGSIAWAGSDAALSADEYKTAQTTCGPDGAINLPVYVSPIAVTFNLDGVTSLNMDAATIANIFDGKITKWNDPAIAATNSGVTLPDSAITIVHRSDESGTTKNFTDYLEKASAGAWPYKASGTWANNLGESGQGTSGVIQIITSTKGTIGYADESQVGSLGKVSVKVGDTFNAPSAKGAAIALSSSKPAGQNGPNDLAYNLDRTTTAAGAYPVMLSSYVIVCQKYSDKTVAANVTGFLEYVASADGQAAAAATAGSAPISADLSAKIETILKGIATASGV</sequence>
<keyword evidence="2 4" id="KW-0813">Transport</keyword>
<dbReference type="GO" id="GO:0042301">
    <property type="term" value="F:phosphate ion binding"/>
    <property type="evidence" value="ECO:0007669"/>
    <property type="project" value="InterPro"/>
</dbReference>
<feature type="domain" description="PBP" evidence="6">
    <location>
        <begin position="45"/>
        <end position="342"/>
    </location>
</feature>
<dbReference type="PROSITE" id="PS51257">
    <property type="entry name" value="PROKAR_LIPOPROTEIN"/>
    <property type="match status" value="1"/>
</dbReference>
<reference evidence="7 8" key="1">
    <citation type="submission" date="2020-07" db="EMBL/GenBank/DDBJ databases">
        <title>Sequencing the genomes of 1000 actinobacteria strains.</title>
        <authorList>
            <person name="Klenk H.-P."/>
        </authorList>
    </citation>
    <scope>NUCLEOTIDE SEQUENCE [LARGE SCALE GENOMIC DNA]</scope>
    <source>
        <strain evidence="7 8">DSM 19970</strain>
    </source>
</reference>
<dbReference type="RefSeq" id="WP_062074679.1">
    <property type="nucleotide sequence ID" value="NZ_BBRC01000003.1"/>
</dbReference>
<dbReference type="GO" id="GO:0035435">
    <property type="term" value="P:phosphate ion transmembrane transport"/>
    <property type="evidence" value="ECO:0007669"/>
    <property type="project" value="InterPro"/>
</dbReference>
<dbReference type="OrthoDB" id="9801510at2"/>
<dbReference type="NCBIfam" id="TIGR00975">
    <property type="entry name" value="3a0107s03"/>
    <property type="match status" value="1"/>
</dbReference>
<comment type="caution">
    <text evidence="7">The sequence shown here is derived from an EMBL/GenBank/DDBJ whole genome shotgun (WGS) entry which is preliminary data.</text>
</comment>